<evidence type="ECO:0000313" key="2">
    <source>
        <dbReference type="Proteomes" id="UP001305702"/>
    </source>
</evidence>
<reference evidence="1 2" key="1">
    <citation type="submission" date="2022-02" db="EMBL/GenBank/DDBJ databases">
        <title>Paenibacillus sp. MBLB1776 Whole Genome Shotgun Sequencing.</title>
        <authorList>
            <person name="Hwang C.Y."/>
            <person name="Cho E.-S."/>
            <person name="Seo M.-J."/>
        </authorList>
    </citation>
    <scope>NUCLEOTIDE SEQUENCE [LARGE SCALE GENOMIC DNA]</scope>
    <source>
        <strain evidence="1 2">MBLB1776</strain>
    </source>
</reference>
<evidence type="ECO:0000313" key="1">
    <source>
        <dbReference type="EMBL" id="WNQ14000.1"/>
    </source>
</evidence>
<dbReference type="KEGG" id="paun:MJA45_13570"/>
<protein>
    <submittedName>
        <fullName evidence="1">Glycosyl hydrolase</fullName>
    </submittedName>
</protein>
<keyword evidence="2" id="KW-1185">Reference proteome</keyword>
<sequence length="1218" mass="137421">MDKLERTAKQAPGFPSRDPGLDVYPGFVSPPSGYGEVAFYWWVGEPLTKERLEWQLDQLKDYPITSLQINYAHSDQGGDAWGLTIPSDPPLFSEAWWELFAWFAEKAGTYGISVSLSDYTLCWPGQGWYIDEILGSRPDISGYNLLVQEWDAGDGLLELALPPGVLSVISYRCDETGQSTGEWTSLADHVRGNSLHWAKPDGTWRVAAVYSELRPRSIDPMHPESGALVISHFFQRFEERLANIPNAKLGFFFSDELGFGIKGRLWNDTFRKEFMRRKGYDLLPELASLFLPVDPRAPKIRMDYADVLVALSEEHYFKPIFEWHEQRDMIYGCDHGGRGKDVTEFGDYFRTQRWNQGPGCDQPYFYCDLIKNKVASSIAHLYERPRTWLEGFYSSGWGSTTADLTDAIFRNFVSGHNLLTLHGLYYTTYGGWWEWAPPCNHFRMPYWKHMKPLLDCTERLSYLLSQGVHVCDVAVLYPVEAMEAGMGGEASVAAAFGIGEYLYKRGIDWDFIDFQSVDRAVIADRKLQAAGEAYRVLILPAMRAIRHSTLWKALEFYEAGGLVLAFDCLPEASDRFGADDPDLDAAVRTLFGWTASEAERSGDNRTFRNPSGGWAVTARSFQEVERTITEAFPRDFACGMDMDDTTFPYVMHRRIGSRDLYAVYGVPSGTECFFRCQGTVELWNPWDASVTPLEPGRTTSEGTFIRLPLEQTELQLLVFSREMTIPDRHGSAIITRYGNESSRFIELGDPWSFKLLPTMDNRFGDYRQPPEPVYIGAEARQFQHALEHAESVGQWQLSEFDDSSWPKVTNGYGPYFWKLGPLPEEDATPELEQRLLTSRSAPALGQPLTEHGNEYPWKAYEFSMRYGIEGDPGHQGYHGLKGEMNDDLLAVGVKRFVHTDTVYDVEEEGAVTYFWSTFDAGGERSAVMRVSGNVPTRIWLNGTIVQDPEPLAIQPGVNIVLVRYDQPGRGCVRFERPDAADWEQSLPLATTWYQNPALFPFDAFPGHSRPAAGWYRFTAPPGLKSMKVAAHGRLQVWVDDEEWEVRQTGTGAEGSLEYVAAGPVNKAKIHQVALRIAYEACSYGGAALPEPVLLECDEGEMQLGDWSAIDGLHCYSGGASYSQSFCWEPDEAGKNRKVILDLGKLSASAEVWMNGELVQILVAPPWSVDITSYLRSGDNRLEVRIYNTLANHYVTIPTRYRGDLTSGLMGPVRLQIRE</sequence>
<dbReference type="PANTHER" id="PTHR36848">
    <property type="entry name" value="DNA-BINDING PROTEIN (PUTATIVE SECRETED PROTEIN)-RELATED"/>
    <property type="match status" value="1"/>
</dbReference>
<gene>
    <name evidence="1" type="ORF">MJA45_13570</name>
</gene>
<dbReference type="RefSeq" id="WP_315607782.1">
    <property type="nucleotide sequence ID" value="NZ_CP130318.1"/>
</dbReference>
<dbReference type="NCBIfam" id="NF045579">
    <property type="entry name" value="rhamnoside_JR"/>
    <property type="match status" value="1"/>
</dbReference>
<dbReference type="InterPro" id="IPR008979">
    <property type="entry name" value="Galactose-bd-like_sf"/>
</dbReference>
<dbReference type="Pfam" id="PF17132">
    <property type="entry name" value="Glyco_hydro_106"/>
    <property type="match status" value="1"/>
</dbReference>
<keyword evidence="1" id="KW-0378">Hydrolase</keyword>
<organism evidence="1 2">
    <name type="scientific">Paenibacillus aurantius</name>
    <dbReference type="NCBI Taxonomy" id="2918900"/>
    <lineage>
        <taxon>Bacteria</taxon>
        <taxon>Bacillati</taxon>
        <taxon>Bacillota</taxon>
        <taxon>Bacilli</taxon>
        <taxon>Bacillales</taxon>
        <taxon>Paenibacillaceae</taxon>
        <taxon>Paenibacillus</taxon>
    </lineage>
</organism>
<dbReference type="InterPro" id="IPR029062">
    <property type="entry name" value="Class_I_gatase-like"/>
</dbReference>
<dbReference type="Proteomes" id="UP001305702">
    <property type="component" value="Chromosome"/>
</dbReference>
<name>A0AA96LL02_9BACL</name>
<dbReference type="SUPFAM" id="SSF49785">
    <property type="entry name" value="Galactose-binding domain-like"/>
    <property type="match status" value="1"/>
</dbReference>
<dbReference type="EMBL" id="CP130318">
    <property type="protein sequence ID" value="WNQ14000.1"/>
    <property type="molecule type" value="Genomic_DNA"/>
</dbReference>
<dbReference type="InterPro" id="IPR053161">
    <property type="entry name" value="Ulvan_degrading_GH"/>
</dbReference>
<dbReference type="GO" id="GO:0016787">
    <property type="term" value="F:hydrolase activity"/>
    <property type="evidence" value="ECO:0007669"/>
    <property type="project" value="UniProtKB-KW"/>
</dbReference>
<dbReference type="AlphaFoldDB" id="A0AA96LL02"/>
<dbReference type="PANTHER" id="PTHR36848:SF2">
    <property type="entry name" value="SECRETED PROTEIN"/>
    <property type="match status" value="1"/>
</dbReference>
<dbReference type="Gene3D" id="2.60.120.260">
    <property type="entry name" value="Galactose-binding domain-like"/>
    <property type="match status" value="1"/>
</dbReference>
<proteinExistence type="predicted"/>
<accession>A0AA96LL02</accession>
<dbReference type="Gene3D" id="3.40.50.880">
    <property type="match status" value="1"/>
</dbReference>